<comment type="caution">
    <text evidence="2">The sequence shown here is derived from an EMBL/GenBank/DDBJ whole genome shotgun (WGS) entry which is preliminary data.</text>
</comment>
<proteinExistence type="predicted"/>
<reference evidence="2 3" key="1">
    <citation type="submission" date="2019-09" db="EMBL/GenBank/DDBJ databases">
        <authorList>
            <person name="Chen X.-Y."/>
        </authorList>
    </citation>
    <scope>NUCLEOTIDE SEQUENCE [LARGE SCALE GENOMIC DNA]</scope>
    <source>
        <strain evidence="2 3">NY5</strain>
    </source>
</reference>
<dbReference type="Proteomes" id="UP000323708">
    <property type="component" value="Unassembled WGS sequence"/>
</dbReference>
<evidence type="ECO:0000259" key="1">
    <source>
        <dbReference type="Pfam" id="PF13577"/>
    </source>
</evidence>
<organism evidence="2 3">
    <name type="scientific">Pseudohalioglobus sediminis</name>
    <dbReference type="NCBI Taxonomy" id="2606449"/>
    <lineage>
        <taxon>Bacteria</taxon>
        <taxon>Pseudomonadati</taxon>
        <taxon>Pseudomonadota</taxon>
        <taxon>Gammaproteobacteria</taxon>
        <taxon>Cellvibrionales</taxon>
        <taxon>Halieaceae</taxon>
        <taxon>Pseudohalioglobus</taxon>
    </lineage>
</organism>
<feature type="domain" description="SnoaL-like" evidence="1">
    <location>
        <begin position="5"/>
        <end position="135"/>
    </location>
</feature>
<gene>
    <name evidence="2" type="ORF">F0M18_04090</name>
</gene>
<dbReference type="Pfam" id="PF13577">
    <property type="entry name" value="SnoaL_4"/>
    <property type="match status" value="1"/>
</dbReference>
<dbReference type="Gene3D" id="3.10.450.50">
    <property type="match status" value="1"/>
</dbReference>
<dbReference type="SUPFAM" id="SSF54427">
    <property type="entry name" value="NTF2-like"/>
    <property type="match status" value="1"/>
</dbReference>
<keyword evidence="3" id="KW-1185">Reference proteome</keyword>
<accession>A0A5B0X172</accession>
<dbReference type="CDD" id="cd00531">
    <property type="entry name" value="NTF2_like"/>
    <property type="match status" value="1"/>
</dbReference>
<dbReference type="RefSeq" id="WP_149610145.1">
    <property type="nucleotide sequence ID" value="NZ_VTUX01000002.1"/>
</dbReference>
<dbReference type="EMBL" id="VTUX01000002">
    <property type="protein sequence ID" value="KAA1193036.1"/>
    <property type="molecule type" value="Genomic_DNA"/>
</dbReference>
<dbReference type="InterPro" id="IPR032710">
    <property type="entry name" value="NTF2-like_dom_sf"/>
</dbReference>
<evidence type="ECO:0000313" key="2">
    <source>
        <dbReference type="EMBL" id="KAA1193036.1"/>
    </source>
</evidence>
<protein>
    <submittedName>
        <fullName evidence="2">Nuclear transport factor 2 family protein</fullName>
    </submittedName>
</protein>
<dbReference type="AlphaFoldDB" id="A0A5B0X172"/>
<evidence type="ECO:0000313" key="3">
    <source>
        <dbReference type="Proteomes" id="UP000323708"/>
    </source>
</evidence>
<dbReference type="InterPro" id="IPR037401">
    <property type="entry name" value="SnoaL-like"/>
</dbReference>
<name>A0A5B0X172_9GAMM</name>
<sequence length="150" mass="17028">MLSQQEISDRFEIQDLVFRYAELIDSKQIQDLRDQVFCEDAHIDYSAVGGSVGNVDETIAFLEGALTSELFPASQHLNANIQVSVDGDTAQGRVMCFNPMEMAMPDGGSTVYFLGLWYVDEYRRTPAGWRIASRREEKSWVFNAPDFMQL</sequence>